<dbReference type="EMBL" id="KN880443">
    <property type="protein sequence ID" value="KIY72430.1"/>
    <property type="molecule type" value="Genomic_DNA"/>
</dbReference>
<reference evidence="1 2" key="1">
    <citation type="journal article" date="2015" name="Fungal Genet. Biol.">
        <title>Evolution of novel wood decay mechanisms in Agaricales revealed by the genome sequences of Fistulina hepatica and Cylindrobasidium torrendii.</title>
        <authorList>
            <person name="Floudas D."/>
            <person name="Held B.W."/>
            <person name="Riley R."/>
            <person name="Nagy L.G."/>
            <person name="Koehler G."/>
            <person name="Ransdell A.S."/>
            <person name="Younus H."/>
            <person name="Chow J."/>
            <person name="Chiniquy J."/>
            <person name="Lipzen A."/>
            <person name="Tritt A."/>
            <person name="Sun H."/>
            <person name="Haridas S."/>
            <person name="LaButti K."/>
            <person name="Ohm R.A."/>
            <person name="Kues U."/>
            <person name="Blanchette R.A."/>
            <person name="Grigoriev I.V."/>
            <person name="Minto R.E."/>
            <person name="Hibbett D.S."/>
        </authorList>
    </citation>
    <scope>NUCLEOTIDE SEQUENCE [LARGE SCALE GENOMIC DNA]</scope>
    <source>
        <strain evidence="1 2">FP15055 ss-10</strain>
    </source>
</reference>
<sequence>MKVALISYVYVRHTCKVAHDFFPGLSAIIHSAHAYRNPDPSRRDASYIKYILEVDRRAHRRNQQEEMVERAYYGQVQMYLTLDIPHDFPFAAQHHREGGKSNARTLALALVRPVRLENTVPGRMPQFAALLPSEIVDIDTICGLVGRAWDSGKRRWVIIGRPDVMEVVDGASFG</sequence>
<keyword evidence="2" id="KW-1185">Reference proteome</keyword>
<evidence type="ECO:0000313" key="2">
    <source>
        <dbReference type="Proteomes" id="UP000054007"/>
    </source>
</evidence>
<proteinExistence type="predicted"/>
<name>A0A0D7BQC1_9AGAR</name>
<accession>A0A0D7BQC1</accession>
<gene>
    <name evidence="1" type="ORF">CYLTODRAFT_449793</name>
</gene>
<dbReference type="AlphaFoldDB" id="A0A0D7BQC1"/>
<protein>
    <submittedName>
        <fullName evidence="1">Uncharacterized protein</fullName>
    </submittedName>
</protein>
<organism evidence="1 2">
    <name type="scientific">Cylindrobasidium torrendii FP15055 ss-10</name>
    <dbReference type="NCBI Taxonomy" id="1314674"/>
    <lineage>
        <taxon>Eukaryota</taxon>
        <taxon>Fungi</taxon>
        <taxon>Dikarya</taxon>
        <taxon>Basidiomycota</taxon>
        <taxon>Agaricomycotina</taxon>
        <taxon>Agaricomycetes</taxon>
        <taxon>Agaricomycetidae</taxon>
        <taxon>Agaricales</taxon>
        <taxon>Marasmiineae</taxon>
        <taxon>Physalacriaceae</taxon>
        <taxon>Cylindrobasidium</taxon>
    </lineage>
</organism>
<evidence type="ECO:0000313" key="1">
    <source>
        <dbReference type="EMBL" id="KIY72430.1"/>
    </source>
</evidence>
<dbReference type="Proteomes" id="UP000054007">
    <property type="component" value="Unassembled WGS sequence"/>
</dbReference>
<dbReference type="OrthoDB" id="6613063at2759"/>